<sequence length="222" mass="24385">MLDAAADLLVRWGYQRVTVEDVARHAGIGKGTVYLHFRTKDALFLTVLLRSHHHVVARMADRMAADPAEVLPSRMTASVYRDLADDAVVRPLYLGDPEVLGRLAHEAAETLGELGGKRDVASRRLFGLLRDAGALRTDLPIEEQEYVLRAVATGFLFVDSLSTPEVPVDRDRRAELIAHSIAAAIEEPGAAAQAGAVAPQAVAMFRELAADMDAEWRRRVRR</sequence>
<keyword evidence="7" id="KW-1185">Reference proteome</keyword>
<evidence type="ECO:0000313" key="6">
    <source>
        <dbReference type="EMBL" id="GEL24331.1"/>
    </source>
</evidence>
<accession>A0A511DHR4</accession>
<dbReference type="Gene3D" id="1.10.357.10">
    <property type="entry name" value="Tetracycline Repressor, domain 2"/>
    <property type="match status" value="1"/>
</dbReference>
<dbReference type="InterPro" id="IPR009057">
    <property type="entry name" value="Homeodomain-like_sf"/>
</dbReference>
<keyword evidence="1" id="KW-0805">Transcription regulation</keyword>
<evidence type="ECO:0000256" key="3">
    <source>
        <dbReference type="ARBA" id="ARBA00023163"/>
    </source>
</evidence>
<feature type="DNA-binding region" description="H-T-H motif" evidence="4">
    <location>
        <begin position="18"/>
        <end position="37"/>
    </location>
</feature>
<dbReference type="InterPro" id="IPR001647">
    <property type="entry name" value="HTH_TetR"/>
</dbReference>
<dbReference type="PROSITE" id="PS50977">
    <property type="entry name" value="HTH_TETR_2"/>
    <property type="match status" value="1"/>
</dbReference>
<dbReference type="PANTHER" id="PTHR30055:SF234">
    <property type="entry name" value="HTH-TYPE TRANSCRIPTIONAL REGULATOR BETI"/>
    <property type="match status" value="1"/>
</dbReference>
<dbReference type="PANTHER" id="PTHR30055">
    <property type="entry name" value="HTH-TYPE TRANSCRIPTIONAL REGULATOR RUTR"/>
    <property type="match status" value="1"/>
</dbReference>
<protein>
    <submittedName>
        <fullName evidence="6">TetR family transcriptional regulator</fullName>
    </submittedName>
</protein>
<evidence type="ECO:0000256" key="2">
    <source>
        <dbReference type="ARBA" id="ARBA00023125"/>
    </source>
</evidence>
<evidence type="ECO:0000256" key="4">
    <source>
        <dbReference type="PROSITE-ProRule" id="PRU00335"/>
    </source>
</evidence>
<dbReference type="PRINTS" id="PR00455">
    <property type="entry name" value="HTHTETR"/>
</dbReference>
<organism evidence="6 7">
    <name type="scientific">Pseudonocardia sulfidoxydans NBRC 16205</name>
    <dbReference type="NCBI Taxonomy" id="1223511"/>
    <lineage>
        <taxon>Bacteria</taxon>
        <taxon>Bacillati</taxon>
        <taxon>Actinomycetota</taxon>
        <taxon>Actinomycetes</taxon>
        <taxon>Pseudonocardiales</taxon>
        <taxon>Pseudonocardiaceae</taxon>
        <taxon>Pseudonocardia</taxon>
    </lineage>
</organism>
<name>A0A511DHR4_9PSEU</name>
<keyword evidence="2 4" id="KW-0238">DNA-binding</keyword>
<comment type="caution">
    <text evidence="6">The sequence shown here is derived from an EMBL/GenBank/DDBJ whole genome shotgun (WGS) entry which is preliminary data.</text>
</comment>
<dbReference type="SUPFAM" id="SSF46689">
    <property type="entry name" value="Homeodomain-like"/>
    <property type="match status" value="1"/>
</dbReference>
<dbReference type="Proteomes" id="UP000321685">
    <property type="component" value="Unassembled WGS sequence"/>
</dbReference>
<evidence type="ECO:0000313" key="7">
    <source>
        <dbReference type="Proteomes" id="UP000321685"/>
    </source>
</evidence>
<keyword evidence="3" id="KW-0804">Transcription</keyword>
<dbReference type="InterPro" id="IPR023772">
    <property type="entry name" value="DNA-bd_HTH_TetR-type_CS"/>
</dbReference>
<feature type="domain" description="HTH tetR-type" evidence="5">
    <location>
        <begin position="1"/>
        <end position="55"/>
    </location>
</feature>
<dbReference type="PROSITE" id="PS01081">
    <property type="entry name" value="HTH_TETR_1"/>
    <property type="match status" value="1"/>
</dbReference>
<dbReference type="GO" id="GO:0000976">
    <property type="term" value="F:transcription cis-regulatory region binding"/>
    <property type="evidence" value="ECO:0007669"/>
    <property type="project" value="TreeGrafter"/>
</dbReference>
<dbReference type="RefSeq" id="WP_373866060.1">
    <property type="nucleotide sequence ID" value="NZ_BJVJ01000032.1"/>
</dbReference>
<evidence type="ECO:0000256" key="1">
    <source>
        <dbReference type="ARBA" id="ARBA00023015"/>
    </source>
</evidence>
<dbReference type="AlphaFoldDB" id="A0A511DHR4"/>
<dbReference type="GO" id="GO:0003700">
    <property type="term" value="F:DNA-binding transcription factor activity"/>
    <property type="evidence" value="ECO:0007669"/>
    <property type="project" value="TreeGrafter"/>
</dbReference>
<reference evidence="6 7" key="1">
    <citation type="submission" date="2019-07" db="EMBL/GenBank/DDBJ databases">
        <title>Whole genome shotgun sequence of Pseudonocardia sulfidoxydans NBRC 16205.</title>
        <authorList>
            <person name="Hosoyama A."/>
            <person name="Uohara A."/>
            <person name="Ohji S."/>
            <person name="Ichikawa N."/>
        </authorList>
    </citation>
    <scope>NUCLEOTIDE SEQUENCE [LARGE SCALE GENOMIC DNA]</scope>
    <source>
        <strain evidence="6 7">NBRC 16205</strain>
    </source>
</reference>
<gene>
    <name evidence="6" type="ORF">PSU4_32850</name>
</gene>
<dbReference type="Pfam" id="PF00440">
    <property type="entry name" value="TetR_N"/>
    <property type="match status" value="1"/>
</dbReference>
<evidence type="ECO:0000259" key="5">
    <source>
        <dbReference type="PROSITE" id="PS50977"/>
    </source>
</evidence>
<dbReference type="InterPro" id="IPR050109">
    <property type="entry name" value="HTH-type_TetR-like_transc_reg"/>
</dbReference>
<dbReference type="EMBL" id="BJVJ01000032">
    <property type="protein sequence ID" value="GEL24331.1"/>
    <property type="molecule type" value="Genomic_DNA"/>
</dbReference>
<proteinExistence type="predicted"/>